<evidence type="ECO:0000256" key="4">
    <source>
        <dbReference type="ARBA" id="ARBA00023235"/>
    </source>
</evidence>
<comment type="caution">
    <text evidence="8">The sequence shown here is derived from an EMBL/GenBank/DDBJ whole genome shotgun (WGS) entry which is preliminary data.</text>
</comment>
<organism evidence="8 9">
    <name type="scientific">Cystoisospora suis</name>
    <dbReference type="NCBI Taxonomy" id="483139"/>
    <lineage>
        <taxon>Eukaryota</taxon>
        <taxon>Sar</taxon>
        <taxon>Alveolata</taxon>
        <taxon>Apicomplexa</taxon>
        <taxon>Conoidasida</taxon>
        <taxon>Coccidia</taxon>
        <taxon>Eucoccidiorida</taxon>
        <taxon>Eimeriorina</taxon>
        <taxon>Sarcocystidae</taxon>
        <taxon>Cystoisospora</taxon>
    </lineage>
</organism>
<dbReference type="GO" id="GO:0160148">
    <property type="term" value="F:tRNA pseudouridine(55) synthase activity"/>
    <property type="evidence" value="ECO:0007669"/>
    <property type="project" value="UniProtKB-EC"/>
</dbReference>
<evidence type="ECO:0000256" key="3">
    <source>
        <dbReference type="ARBA" id="ARBA00022694"/>
    </source>
</evidence>
<keyword evidence="4" id="KW-0413">Isomerase</keyword>
<dbReference type="InterPro" id="IPR020103">
    <property type="entry name" value="PsdUridine_synth_cat_dom_sf"/>
</dbReference>
<dbReference type="GeneID" id="94434364"/>
<name>A0A2C6KD05_9APIC</name>
<feature type="region of interest" description="Disordered" evidence="5">
    <location>
        <begin position="291"/>
        <end position="317"/>
    </location>
</feature>
<dbReference type="PANTHER" id="PTHR13767:SF2">
    <property type="entry name" value="PSEUDOURIDYLATE SYNTHASE TRUB1"/>
    <property type="match status" value="1"/>
</dbReference>
<dbReference type="GO" id="GO:1990481">
    <property type="term" value="P:mRNA pseudouridine synthesis"/>
    <property type="evidence" value="ECO:0007669"/>
    <property type="project" value="TreeGrafter"/>
</dbReference>
<dbReference type="EC" id="5.4.99.25" evidence="2"/>
<dbReference type="EMBL" id="MIGC01009430">
    <property type="protein sequence ID" value="PHJ15139.1"/>
    <property type="molecule type" value="Genomic_DNA"/>
</dbReference>
<sequence length="343" mass="36989">MGNIVRALLLVVPFLRSYGRSDYADATRACGVECQARQGDKRLPASFRILRGVSVTSAEVTSSSRSRAAGGLQHRSSKGPCVRFFGQGRVDNPSLRVLREKRPVLPSDFMDAICTDASNVKLCPSEVALSLPHLFLPRSWRARTYATKDSIDPLGPTRELSDTAARTQPGSPGFMHTSARAQFLPHPAGNRQRETPFSPASSRSCGSTFRDFSADDKEPLTEVRSQRDVATSVRCGHPVGTSGLVAIDKPKGITSLGVCKQISRLVGLLSDSRDDGASISSLRQVEGCFHRPERPRVLERRSKQKNKSKTGVGHAGTLDPSATGVLVVGIGKGTKVLRHFVSG</sequence>
<feature type="non-terminal residue" evidence="8">
    <location>
        <position position="343"/>
    </location>
</feature>
<dbReference type="VEuPathDB" id="ToxoDB:CSUI_011052"/>
<reference evidence="8 9" key="1">
    <citation type="journal article" date="2017" name="Int. J. Parasitol.">
        <title>The genome of the protozoan parasite Cystoisospora suis and a reverse vaccinology approach to identify vaccine candidates.</title>
        <authorList>
            <person name="Palmieri N."/>
            <person name="Shrestha A."/>
            <person name="Ruttkowski B."/>
            <person name="Beck T."/>
            <person name="Vogl C."/>
            <person name="Tomley F."/>
            <person name="Blake D.P."/>
            <person name="Joachim A."/>
        </authorList>
    </citation>
    <scope>NUCLEOTIDE SEQUENCE [LARGE SCALE GENOMIC DNA]</scope>
    <source>
        <strain evidence="8 9">Wien I</strain>
    </source>
</reference>
<evidence type="ECO:0000256" key="1">
    <source>
        <dbReference type="ARBA" id="ARBA00008999"/>
    </source>
</evidence>
<dbReference type="OrthoDB" id="9995526at2759"/>
<dbReference type="Pfam" id="PF01509">
    <property type="entry name" value="TruB_N"/>
    <property type="match status" value="1"/>
</dbReference>
<dbReference type="AlphaFoldDB" id="A0A2C6KD05"/>
<protein>
    <recommendedName>
        <fullName evidence="2">tRNA pseudouridine(55) synthase</fullName>
        <ecNumber evidence="2">5.4.99.25</ecNumber>
    </recommendedName>
</protein>
<dbReference type="GO" id="GO:0006400">
    <property type="term" value="P:tRNA modification"/>
    <property type="evidence" value="ECO:0007669"/>
    <property type="project" value="TreeGrafter"/>
</dbReference>
<evidence type="ECO:0000259" key="7">
    <source>
        <dbReference type="Pfam" id="PF01509"/>
    </source>
</evidence>
<evidence type="ECO:0000313" key="9">
    <source>
        <dbReference type="Proteomes" id="UP000221165"/>
    </source>
</evidence>
<dbReference type="RefSeq" id="XP_067916873.1">
    <property type="nucleotide sequence ID" value="XM_068071153.1"/>
</dbReference>
<accession>A0A2C6KD05</accession>
<gene>
    <name evidence="8" type="ORF">CSUI_011052</name>
</gene>
<dbReference type="InterPro" id="IPR014780">
    <property type="entry name" value="tRNA_psdUridine_synth_TruB"/>
</dbReference>
<keyword evidence="3" id="KW-0819">tRNA processing</keyword>
<evidence type="ECO:0000256" key="2">
    <source>
        <dbReference type="ARBA" id="ARBA00012787"/>
    </source>
</evidence>
<feature type="domain" description="Pseudouridine synthase II N-terminal" evidence="7">
    <location>
        <begin position="311"/>
        <end position="340"/>
    </location>
</feature>
<evidence type="ECO:0000256" key="6">
    <source>
        <dbReference type="SAM" id="SignalP"/>
    </source>
</evidence>
<feature type="signal peptide" evidence="6">
    <location>
        <begin position="1"/>
        <end position="19"/>
    </location>
</feature>
<feature type="chain" id="PRO_5012044650" description="tRNA pseudouridine(55) synthase" evidence="6">
    <location>
        <begin position="20"/>
        <end position="343"/>
    </location>
</feature>
<dbReference type="SUPFAM" id="SSF55120">
    <property type="entry name" value="Pseudouridine synthase"/>
    <property type="match status" value="1"/>
</dbReference>
<keyword evidence="9" id="KW-1185">Reference proteome</keyword>
<comment type="similarity">
    <text evidence="1">Belongs to the pseudouridine synthase TruB family.</text>
</comment>
<evidence type="ECO:0000256" key="5">
    <source>
        <dbReference type="SAM" id="MobiDB-lite"/>
    </source>
</evidence>
<dbReference type="Proteomes" id="UP000221165">
    <property type="component" value="Unassembled WGS sequence"/>
</dbReference>
<proteinExistence type="inferred from homology"/>
<dbReference type="GO" id="GO:0003723">
    <property type="term" value="F:RNA binding"/>
    <property type="evidence" value="ECO:0007669"/>
    <property type="project" value="InterPro"/>
</dbReference>
<dbReference type="Gene3D" id="3.30.2350.10">
    <property type="entry name" value="Pseudouridine synthase"/>
    <property type="match status" value="1"/>
</dbReference>
<keyword evidence="6" id="KW-0732">Signal</keyword>
<dbReference type="PANTHER" id="PTHR13767">
    <property type="entry name" value="TRNA-PSEUDOURIDINE SYNTHASE"/>
    <property type="match status" value="1"/>
</dbReference>
<feature type="compositionally biased region" description="Basic and acidic residues" evidence="5">
    <location>
        <begin position="291"/>
        <end position="301"/>
    </location>
</feature>
<dbReference type="InterPro" id="IPR002501">
    <property type="entry name" value="PsdUridine_synth_N"/>
</dbReference>
<evidence type="ECO:0000313" key="8">
    <source>
        <dbReference type="EMBL" id="PHJ15139.1"/>
    </source>
</evidence>